<dbReference type="PANTHER" id="PTHR34612">
    <property type="entry name" value="GH131_N DOMAIN-CONTAINING PROTEIN"/>
    <property type="match status" value="1"/>
</dbReference>
<dbReference type="EMBL" id="JAULSY010000129">
    <property type="protein sequence ID" value="KAK0663485.1"/>
    <property type="molecule type" value="Genomic_DNA"/>
</dbReference>
<sequence length="121" mass="13013">ISTPDTLQLFGNVNQNPPQLLFTISFVDAVFHNFAVTLDFNALTTQVFFSTGTDPLEAVTEVIANDVSGQGQFHFGLLKKPTDAVGDITRNGFQENGIDEGIIFGGIFQEDSSTGCVSLQP</sequence>
<reference evidence="2" key="1">
    <citation type="submission" date="2023-06" db="EMBL/GenBank/DDBJ databases">
        <title>Genome-scale phylogeny and comparative genomics of the fungal order Sordariales.</title>
        <authorList>
            <consortium name="Lawrence Berkeley National Laboratory"/>
            <person name="Hensen N."/>
            <person name="Bonometti L."/>
            <person name="Westerberg I."/>
            <person name="Brannstrom I.O."/>
            <person name="Guillou S."/>
            <person name="Cros-Aarteil S."/>
            <person name="Calhoun S."/>
            <person name="Haridas S."/>
            <person name="Kuo A."/>
            <person name="Mondo S."/>
            <person name="Pangilinan J."/>
            <person name="Riley R."/>
            <person name="Labutti K."/>
            <person name="Andreopoulos B."/>
            <person name="Lipzen A."/>
            <person name="Chen C."/>
            <person name="Yanf M."/>
            <person name="Daum C."/>
            <person name="Ng V."/>
            <person name="Clum A."/>
            <person name="Steindorff A."/>
            <person name="Ohm R."/>
            <person name="Martin F."/>
            <person name="Silar P."/>
            <person name="Natvig D."/>
            <person name="Lalanne C."/>
            <person name="Gautier V."/>
            <person name="Ament-Velasquez S.L."/>
            <person name="Kruys A."/>
            <person name="Hutchinson M.I."/>
            <person name="Powell A.J."/>
            <person name="Barry K."/>
            <person name="Miller A.N."/>
            <person name="Grigoriev I.V."/>
            <person name="Debuchy R."/>
            <person name="Gladieux P."/>
            <person name="Thoren M.H."/>
            <person name="Johannesson H."/>
        </authorList>
    </citation>
    <scope>NUCLEOTIDE SEQUENCE</scope>
    <source>
        <strain evidence="2">CBS 307.81</strain>
    </source>
</reference>
<proteinExistence type="predicted"/>
<protein>
    <recommendedName>
        <fullName evidence="1">Glycoside hydrolase 131 catalytic N-terminal domain-containing protein</fullName>
    </recommendedName>
</protein>
<feature type="non-terminal residue" evidence="2">
    <location>
        <position position="121"/>
    </location>
</feature>
<evidence type="ECO:0000313" key="2">
    <source>
        <dbReference type="EMBL" id="KAK0663485.1"/>
    </source>
</evidence>
<dbReference type="Proteomes" id="UP001174997">
    <property type="component" value="Unassembled WGS sequence"/>
</dbReference>
<evidence type="ECO:0000259" key="1">
    <source>
        <dbReference type="Pfam" id="PF18271"/>
    </source>
</evidence>
<dbReference type="PANTHER" id="PTHR34612:SF2">
    <property type="entry name" value="GLYCOSIDE HYDROLASE 131 CATALYTIC N-TERMINAL DOMAIN-CONTAINING PROTEIN"/>
    <property type="match status" value="1"/>
</dbReference>
<dbReference type="InterPro" id="IPR041524">
    <property type="entry name" value="GH131_N"/>
</dbReference>
<dbReference type="Gene3D" id="2.60.120.1160">
    <property type="match status" value="1"/>
</dbReference>
<name>A0AA40D537_9PEZI</name>
<feature type="domain" description="Glycoside hydrolase 131 catalytic N-terminal" evidence="1">
    <location>
        <begin position="13"/>
        <end position="115"/>
    </location>
</feature>
<evidence type="ECO:0000313" key="3">
    <source>
        <dbReference type="Proteomes" id="UP001174997"/>
    </source>
</evidence>
<comment type="caution">
    <text evidence="2">The sequence shown here is derived from an EMBL/GenBank/DDBJ whole genome shotgun (WGS) entry which is preliminary data.</text>
</comment>
<dbReference type="AlphaFoldDB" id="A0AA40D537"/>
<accession>A0AA40D537</accession>
<keyword evidence="3" id="KW-1185">Reference proteome</keyword>
<dbReference type="Pfam" id="PF18271">
    <property type="entry name" value="GH131_N"/>
    <property type="match status" value="1"/>
</dbReference>
<organism evidence="2 3">
    <name type="scientific">Cercophora samala</name>
    <dbReference type="NCBI Taxonomy" id="330535"/>
    <lineage>
        <taxon>Eukaryota</taxon>
        <taxon>Fungi</taxon>
        <taxon>Dikarya</taxon>
        <taxon>Ascomycota</taxon>
        <taxon>Pezizomycotina</taxon>
        <taxon>Sordariomycetes</taxon>
        <taxon>Sordariomycetidae</taxon>
        <taxon>Sordariales</taxon>
        <taxon>Lasiosphaeriaceae</taxon>
        <taxon>Cercophora</taxon>
    </lineage>
</organism>
<gene>
    <name evidence="2" type="ORF">QBC41DRAFT_284493</name>
</gene>